<feature type="compositionally biased region" description="Basic and acidic residues" evidence="1">
    <location>
        <begin position="62"/>
        <end position="80"/>
    </location>
</feature>
<feature type="region of interest" description="Disordered" evidence="1">
    <location>
        <begin position="53"/>
        <end position="80"/>
    </location>
</feature>
<organism evidence="2 3">
    <name type="scientific">Halobium palmae</name>
    <dbReference type="NCBI Taxonomy" id="1776492"/>
    <lineage>
        <taxon>Archaea</taxon>
        <taxon>Methanobacteriati</taxon>
        <taxon>Methanobacteriota</taxon>
        <taxon>Stenosarchaea group</taxon>
        <taxon>Halobacteria</taxon>
        <taxon>Halobacteriales</taxon>
        <taxon>Haloferacaceae</taxon>
        <taxon>Halobium</taxon>
    </lineage>
</organism>
<evidence type="ECO:0000313" key="3">
    <source>
        <dbReference type="Proteomes" id="UP001596328"/>
    </source>
</evidence>
<gene>
    <name evidence="2" type="ORF">ACFQE1_20410</name>
</gene>
<dbReference type="Proteomes" id="UP001596328">
    <property type="component" value="Unassembled WGS sequence"/>
</dbReference>
<protein>
    <submittedName>
        <fullName evidence="2">Uncharacterized protein</fullName>
    </submittedName>
</protein>
<reference evidence="2 3" key="1">
    <citation type="journal article" date="2019" name="Int. J. Syst. Evol. Microbiol.">
        <title>The Global Catalogue of Microorganisms (GCM) 10K type strain sequencing project: providing services to taxonomists for standard genome sequencing and annotation.</title>
        <authorList>
            <consortium name="The Broad Institute Genomics Platform"/>
            <consortium name="The Broad Institute Genome Sequencing Center for Infectious Disease"/>
            <person name="Wu L."/>
            <person name="Ma J."/>
        </authorList>
    </citation>
    <scope>NUCLEOTIDE SEQUENCE [LARGE SCALE GENOMIC DNA]</scope>
    <source>
        <strain evidence="2 3">NBRC 111368</strain>
    </source>
</reference>
<evidence type="ECO:0000313" key="2">
    <source>
        <dbReference type="EMBL" id="MFC6726687.1"/>
    </source>
</evidence>
<keyword evidence="3" id="KW-1185">Reference proteome</keyword>
<evidence type="ECO:0000256" key="1">
    <source>
        <dbReference type="SAM" id="MobiDB-lite"/>
    </source>
</evidence>
<dbReference type="AlphaFoldDB" id="A0ABD5S5Y1"/>
<sequence>TPPFAPRGRRKTPRRVALPSSWPVVERPRVKARLSGGALSTPFVPTVLRDRLVDAPGPSERAPVDDRDDRVDRKNFVRSD</sequence>
<name>A0ABD5S5Y1_9EURY</name>
<proteinExistence type="predicted"/>
<comment type="caution">
    <text evidence="2">The sequence shown here is derived from an EMBL/GenBank/DDBJ whole genome shotgun (WGS) entry which is preliminary data.</text>
</comment>
<feature type="non-terminal residue" evidence="2">
    <location>
        <position position="1"/>
    </location>
</feature>
<accession>A0ABD5S5Y1</accession>
<dbReference type="EMBL" id="JBHSWU010001313">
    <property type="protein sequence ID" value="MFC6726687.1"/>
    <property type="molecule type" value="Genomic_DNA"/>
</dbReference>